<dbReference type="NCBIfam" id="NF000282">
    <property type="entry name" value="RND_permease_1"/>
    <property type="match status" value="1"/>
</dbReference>
<feature type="transmembrane region" description="Helical" evidence="9">
    <location>
        <begin position="906"/>
        <end position="928"/>
    </location>
</feature>
<keyword evidence="8 9" id="KW-0472">Membrane</keyword>
<evidence type="ECO:0000256" key="7">
    <source>
        <dbReference type="ARBA" id="ARBA00022989"/>
    </source>
</evidence>
<evidence type="ECO:0000313" key="11">
    <source>
        <dbReference type="EMBL" id="RMQ47774.1"/>
    </source>
</evidence>
<feature type="transmembrane region" description="Helical" evidence="9">
    <location>
        <begin position="548"/>
        <end position="565"/>
    </location>
</feature>
<feature type="transmembrane region" description="Helical" evidence="9">
    <location>
        <begin position="395"/>
        <end position="419"/>
    </location>
</feature>
<dbReference type="SUPFAM" id="SSF82866">
    <property type="entry name" value="Multidrug efflux transporter AcrB transmembrane domain"/>
    <property type="match status" value="2"/>
</dbReference>
<dbReference type="Gene3D" id="1.20.1640.10">
    <property type="entry name" value="Multidrug efflux transporter AcrB transmembrane domain"/>
    <property type="match status" value="2"/>
</dbReference>
<feature type="transmembrane region" description="Helical" evidence="9">
    <location>
        <begin position="1011"/>
        <end position="1037"/>
    </location>
</feature>
<evidence type="ECO:0000256" key="8">
    <source>
        <dbReference type="ARBA" id="ARBA00023136"/>
    </source>
</evidence>
<dbReference type="NCBIfam" id="TIGR00915">
    <property type="entry name" value="2A0602"/>
    <property type="match status" value="1"/>
</dbReference>
<dbReference type="InterPro" id="IPR004764">
    <property type="entry name" value="MdtF-like"/>
</dbReference>
<dbReference type="GO" id="GO:0009636">
    <property type="term" value="P:response to toxic substance"/>
    <property type="evidence" value="ECO:0007669"/>
    <property type="project" value="UniProtKB-ARBA"/>
</dbReference>
<dbReference type="SUPFAM" id="SSF82714">
    <property type="entry name" value="Multidrug efflux transporter AcrB TolC docking domain, DN and DC subdomains"/>
    <property type="match status" value="2"/>
</dbReference>
<dbReference type="PANTHER" id="PTHR32063:SF11">
    <property type="entry name" value="CATION OR DRUG EFFLUX SYSTEM PROTEIN"/>
    <property type="match status" value="1"/>
</dbReference>
<dbReference type="AlphaFoldDB" id="A0A3M4M397"/>
<dbReference type="Proteomes" id="UP000277236">
    <property type="component" value="Unassembled WGS sequence"/>
</dbReference>
<sequence>MNFSKFFISRPIFAAVLSLLILIAGAISLFQLPISEYPEVVPPTVVVRASFPGANPKVIGETVASPLEQAITGVENMLYMSSQSTADGKLTLTITFALGTDLDNAQVQVQNRVTRTEPKLPEEVTRIGITVDKASPDLTMVVHLTSPDNRYDMLYLSNYAVLNIKDELARLGGVGDVQLFGMGDYSLRVWLDPNKTASRNLTATDVVNAIREQNRQVAAGQLGAPPSPSATSFQMSINTQGRLVTEEEFENVVVRAGADGEITRLKDVARVELGSNQYALRSLLNNKPAVALPIFQRPGSNAIDISNDVRSKMAELKKGFPEGMDYSIVYDPTIFVRGSIEAVIHTLFEALILVVLVVILFLQTWRASIIPLVAVPVSLIGTFAVMHMFGFSLNALSLFGLVLAIGIVVDDAIVVVENVERNIELGLSPVDATHKAMGEVTGPIIATALVLCAVFVPAAFISGLTGQFYKQFALTIAISTVISAFNSLTLSPALAAVLLKAHGAPKDRFSRFLDKILGGWLFRPFNRFFEKASHGYVGTVARVIRSSGIALLVYAGLMVLTWMGFSSTPTGFVPSQDKQYLVAFAQLPDAASLDRTEEVIKRMSDLALQQPGVENAIAFPGLSINGFTNSPNNGVVFVALKDFDQRKDPSQSANAIAGALNGKFASIQEAYMAIFPPPPVQGLGTIGGFRLQIEDRGNLGYDELYKETQNIINKSRSVPELAGLFTSYTVNVPQVDAAIDREKAKTHGVAISDIFDTLQVYLGSLYANDFNRFGRTYQVNVQAEQQFRQDSDQIGQLKVRNNLGEMIPLATFVKISDTAGPDRVMHYNGFITAEINGAAAPGYSSGQAEAAIEKLLKEELPNGMVYEWTDLTYQQILSGNTALFVFPLCVLLAFLVLAAQYESWSLPLAVILIVPMTLLSAIAGVIIAGSDNNIFTQIGLIVLVGLACKNAILIVEFAKDKQEEGMSPLDAVLEACRLRLRPILMTSFAFIMGVVPLVISSGAGAEMRHAMGVAVFSGMLGVTFFGLLLTPVFYVLIRNFVARQEARKAARAQKLNTLSAEMH</sequence>
<dbReference type="InterPro" id="IPR027463">
    <property type="entry name" value="AcrB_DN_DC_subdom"/>
</dbReference>
<feature type="transmembrane region" description="Helical" evidence="9">
    <location>
        <begin position="881"/>
        <end position="899"/>
    </location>
</feature>
<evidence type="ECO:0000313" key="12">
    <source>
        <dbReference type="Proteomes" id="UP000277236"/>
    </source>
</evidence>
<dbReference type="EMBL" id="RBRE01000035">
    <property type="protein sequence ID" value="RMQ47774.1"/>
    <property type="molecule type" value="Genomic_DNA"/>
</dbReference>
<dbReference type="RefSeq" id="WP_122315378.1">
    <property type="nucleotide sequence ID" value="NZ_RBRE01000035.1"/>
</dbReference>
<dbReference type="FunFam" id="3.30.2090.10:FF:000007">
    <property type="entry name" value="Efflux pump membrane transporter"/>
    <property type="match status" value="1"/>
</dbReference>
<evidence type="ECO:0000259" key="10">
    <source>
        <dbReference type="PROSITE" id="PS50156"/>
    </source>
</evidence>
<dbReference type="FunFam" id="3.30.70.1430:FF:000002">
    <property type="entry name" value="Efflux pump membrane transporter"/>
    <property type="match status" value="1"/>
</dbReference>
<dbReference type="FunFam" id="3.30.2090.10:FF:000001">
    <property type="entry name" value="Efflux pump membrane transporter"/>
    <property type="match status" value="1"/>
</dbReference>
<reference evidence="11 12" key="1">
    <citation type="submission" date="2018-08" db="EMBL/GenBank/DDBJ databases">
        <title>Recombination of ecologically and evolutionarily significant loci maintains genetic cohesion in the Pseudomonas syringae species complex.</title>
        <authorList>
            <person name="Dillon M."/>
            <person name="Thakur S."/>
            <person name="Almeida R.N.D."/>
            <person name="Weir B.S."/>
            <person name="Guttman D.S."/>
        </authorList>
    </citation>
    <scope>NUCLEOTIDE SEQUENCE [LARGE SCALE GENOMIC DNA]</scope>
    <source>
        <strain evidence="11 12">ICMP 3353</strain>
    </source>
</reference>
<feature type="transmembrane region" description="Helical" evidence="9">
    <location>
        <begin position="440"/>
        <end position="460"/>
    </location>
</feature>
<keyword evidence="6 9" id="KW-0812">Transmembrane</keyword>
<dbReference type="FunFam" id="3.30.70.1430:FF:000001">
    <property type="entry name" value="Efflux pump membrane transporter"/>
    <property type="match status" value="1"/>
</dbReference>
<accession>A0A3M4M397</accession>
<dbReference type="OrthoDB" id="9757904at2"/>
<keyword evidence="5 9" id="KW-0997">Cell inner membrane</keyword>
<evidence type="ECO:0000256" key="2">
    <source>
        <dbReference type="ARBA" id="ARBA00010942"/>
    </source>
</evidence>
<dbReference type="PANTHER" id="PTHR32063">
    <property type="match status" value="1"/>
</dbReference>
<evidence type="ECO:0000256" key="5">
    <source>
        <dbReference type="ARBA" id="ARBA00022519"/>
    </source>
</evidence>
<dbReference type="Gene3D" id="3.30.70.1440">
    <property type="entry name" value="Multidrug efflux transporter AcrB pore domain"/>
    <property type="match status" value="1"/>
</dbReference>
<evidence type="ECO:0000256" key="9">
    <source>
        <dbReference type="RuleBase" id="RU364070"/>
    </source>
</evidence>
<feature type="transmembrane region" description="Helical" evidence="9">
    <location>
        <begin position="934"/>
        <end position="957"/>
    </location>
</feature>
<feature type="transmembrane region" description="Helical" evidence="9">
    <location>
        <begin position="369"/>
        <end position="389"/>
    </location>
</feature>
<comment type="caution">
    <text evidence="9">Lacks conserved residue(s) required for the propagation of feature annotation.</text>
</comment>
<proteinExistence type="inferred from homology"/>
<feature type="transmembrane region" description="Helical" evidence="9">
    <location>
        <begin position="978"/>
        <end position="999"/>
    </location>
</feature>
<dbReference type="InterPro" id="IPR001036">
    <property type="entry name" value="Acrflvin-R"/>
</dbReference>
<feature type="transmembrane region" description="Helical" evidence="9">
    <location>
        <begin position="342"/>
        <end position="362"/>
    </location>
</feature>
<dbReference type="PROSITE" id="PS50156">
    <property type="entry name" value="SSD"/>
    <property type="match status" value="1"/>
</dbReference>
<evidence type="ECO:0000256" key="3">
    <source>
        <dbReference type="ARBA" id="ARBA00022448"/>
    </source>
</evidence>
<name>A0A3M4M397_PSECI</name>
<protein>
    <recommendedName>
        <fullName evidence="9">Efflux pump membrane transporter</fullName>
    </recommendedName>
</protein>
<keyword evidence="4" id="KW-1003">Cell membrane</keyword>
<comment type="similarity">
    <text evidence="2 9">Belongs to the resistance-nodulation-cell division (RND) (TC 2.A.6) family.</text>
</comment>
<dbReference type="GO" id="GO:0042910">
    <property type="term" value="F:xenobiotic transmembrane transporter activity"/>
    <property type="evidence" value="ECO:0007669"/>
    <property type="project" value="TreeGrafter"/>
</dbReference>
<comment type="caution">
    <text evidence="11">The sequence shown here is derived from an EMBL/GenBank/DDBJ whole genome shotgun (WGS) entry which is preliminary data.</text>
</comment>
<dbReference type="InterPro" id="IPR000731">
    <property type="entry name" value="SSD"/>
</dbReference>
<gene>
    <name evidence="11" type="ORF">ALQ04_04209</name>
</gene>
<dbReference type="FunFam" id="1.20.1640.10:FF:000001">
    <property type="entry name" value="Efflux pump membrane transporter"/>
    <property type="match status" value="1"/>
</dbReference>
<evidence type="ECO:0000256" key="1">
    <source>
        <dbReference type="ARBA" id="ARBA00004429"/>
    </source>
</evidence>
<keyword evidence="3 9" id="KW-0813">Transport</keyword>
<evidence type="ECO:0000256" key="6">
    <source>
        <dbReference type="ARBA" id="ARBA00022692"/>
    </source>
</evidence>
<dbReference type="Gene3D" id="3.30.70.1320">
    <property type="entry name" value="Multidrug efflux transporter AcrB pore domain like"/>
    <property type="match status" value="1"/>
</dbReference>
<dbReference type="GO" id="GO:0015562">
    <property type="term" value="F:efflux transmembrane transporter activity"/>
    <property type="evidence" value="ECO:0007669"/>
    <property type="project" value="InterPro"/>
</dbReference>
<dbReference type="Gene3D" id="3.30.70.1430">
    <property type="entry name" value="Multidrug efflux transporter AcrB pore domain"/>
    <property type="match status" value="2"/>
</dbReference>
<feature type="transmembrane region" description="Helical" evidence="9">
    <location>
        <begin position="472"/>
        <end position="499"/>
    </location>
</feature>
<keyword evidence="7 9" id="KW-1133">Transmembrane helix</keyword>
<dbReference type="PRINTS" id="PR00702">
    <property type="entry name" value="ACRIFLAVINRP"/>
</dbReference>
<feature type="domain" description="SSD" evidence="10">
    <location>
        <begin position="368"/>
        <end position="497"/>
    </location>
</feature>
<comment type="subcellular location">
    <subcellularLocation>
        <location evidence="1 9">Cell inner membrane</location>
        <topology evidence="1 9">Multi-pass membrane protein</topology>
    </subcellularLocation>
</comment>
<dbReference type="SUPFAM" id="SSF82693">
    <property type="entry name" value="Multidrug efflux transporter AcrB pore domain, PN1, PN2, PC1 and PC2 subdomains"/>
    <property type="match status" value="4"/>
</dbReference>
<dbReference type="Gene3D" id="3.30.2090.10">
    <property type="entry name" value="Multidrug efflux transporter AcrB TolC docking domain, DN and DC subdomains"/>
    <property type="match status" value="2"/>
</dbReference>
<dbReference type="Pfam" id="PF00873">
    <property type="entry name" value="ACR_tran"/>
    <property type="match status" value="1"/>
</dbReference>
<evidence type="ECO:0000256" key="4">
    <source>
        <dbReference type="ARBA" id="ARBA00022475"/>
    </source>
</evidence>
<organism evidence="11 12">
    <name type="scientific">Pseudomonas cichorii</name>
    <dbReference type="NCBI Taxonomy" id="36746"/>
    <lineage>
        <taxon>Bacteria</taxon>
        <taxon>Pseudomonadati</taxon>
        <taxon>Pseudomonadota</taxon>
        <taxon>Gammaproteobacteria</taxon>
        <taxon>Pseudomonadales</taxon>
        <taxon>Pseudomonadaceae</taxon>
        <taxon>Pseudomonas</taxon>
    </lineage>
</organism>
<dbReference type="GO" id="GO:0005886">
    <property type="term" value="C:plasma membrane"/>
    <property type="evidence" value="ECO:0007669"/>
    <property type="project" value="UniProtKB-SubCell"/>
</dbReference>